<evidence type="ECO:0000256" key="1">
    <source>
        <dbReference type="SAM" id="Phobius"/>
    </source>
</evidence>
<accession>A0A2V1E1D4</accession>
<evidence type="ECO:0000313" key="2">
    <source>
        <dbReference type="EMBL" id="PVI03952.1"/>
    </source>
</evidence>
<gene>
    <name evidence="2" type="ORF">DM02DRAFT_611902</name>
</gene>
<feature type="transmembrane region" description="Helical" evidence="1">
    <location>
        <begin position="39"/>
        <end position="60"/>
    </location>
</feature>
<sequence length="104" mass="12103">MPKVNSLSQTPASTTPPFTVSTWHLLCKLSFLMDQLNEFFRAAVILAPLGSLPFAFSYIFERLALPKGYTGIRNEQLLPKDQQGFDLWRFREYELLKEEDDFIR</sequence>
<dbReference type="AlphaFoldDB" id="A0A2V1E1D4"/>
<reference evidence="2 3" key="1">
    <citation type="journal article" date="2018" name="Sci. Rep.">
        <title>Comparative genomics provides insights into the lifestyle and reveals functional heterogeneity of dark septate endophytic fungi.</title>
        <authorList>
            <person name="Knapp D.G."/>
            <person name="Nemeth J.B."/>
            <person name="Barry K."/>
            <person name="Hainaut M."/>
            <person name="Henrissat B."/>
            <person name="Johnson J."/>
            <person name="Kuo A."/>
            <person name="Lim J.H.P."/>
            <person name="Lipzen A."/>
            <person name="Nolan M."/>
            <person name="Ohm R.A."/>
            <person name="Tamas L."/>
            <person name="Grigoriev I.V."/>
            <person name="Spatafora J.W."/>
            <person name="Nagy L.G."/>
            <person name="Kovacs G.M."/>
        </authorList>
    </citation>
    <scope>NUCLEOTIDE SEQUENCE [LARGE SCALE GENOMIC DNA]</scope>
    <source>
        <strain evidence="2 3">DSE2036</strain>
    </source>
</reference>
<keyword evidence="1" id="KW-1133">Transmembrane helix</keyword>
<keyword evidence="1" id="KW-0472">Membrane</keyword>
<name>A0A2V1E1D4_9PLEO</name>
<proteinExistence type="predicted"/>
<keyword evidence="3" id="KW-1185">Reference proteome</keyword>
<protein>
    <submittedName>
        <fullName evidence="2">Uncharacterized protein</fullName>
    </submittedName>
</protein>
<dbReference type="Proteomes" id="UP000244855">
    <property type="component" value="Unassembled WGS sequence"/>
</dbReference>
<keyword evidence="1" id="KW-0812">Transmembrane</keyword>
<dbReference type="EMBL" id="KZ805326">
    <property type="protein sequence ID" value="PVI03952.1"/>
    <property type="molecule type" value="Genomic_DNA"/>
</dbReference>
<dbReference type="OrthoDB" id="10479833at2759"/>
<evidence type="ECO:0000313" key="3">
    <source>
        <dbReference type="Proteomes" id="UP000244855"/>
    </source>
</evidence>
<organism evidence="2 3">
    <name type="scientific">Periconia macrospinosa</name>
    <dbReference type="NCBI Taxonomy" id="97972"/>
    <lineage>
        <taxon>Eukaryota</taxon>
        <taxon>Fungi</taxon>
        <taxon>Dikarya</taxon>
        <taxon>Ascomycota</taxon>
        <taxon>Pezizomycotina</taxon>
        <taxon>Dothideomycetes</taxon>
        <taxon>Pleosporomycetidae</taxon>
        <taxon>Pleosporales</taxon>
        <taxon>Massarineae</taxon>
        <taxon>Periconiaceae</taxon>
        <taxon>Periconia</taxon>
    </lineage>
</organism>